<dbReference type="PANTHER" id="PTHR30329">
    <property type="entry name" value="STATOR ELEMENT OF FLAGELLAR MOTOR COMPLEX"/>
    <property type="match status" value="1"/>
</dbReference>
<protein>
    <submittedName>
        <fullName evidence="3">OmpA family protein</fullName>
    </submittedName>
</protein>
<proteinExistence type="predicted"/>
<dbReference type="InterPro" id="IPR036737">
    <property type="entry name" value="OmpA-like_sf"/>
</dbReference>
<feature type="domain" description="OmpA-like" evidence="2">
    <location>
        <begin position="35"/>
        <end position="145"/>
    </location>
</feature>
<keyword evidence="4" id="KW-1185">Reference proteome</keyword>
<dbReference type="Pfam" id="PF00691">
    <property type="entry name" value="OmpA"/>
    <property type="match status" value="1"/>
</dbReference>
<organism evidence="3 4">
    <name type="scientific">Psychroserpens ponticola</name>
    <dbReference type="NCBI Taxonomy" id="2932268"/>
    <lineage>
        <taxon>Bacteria</taxon>
        <taxon>Pseudomonadati</taxon>
        <taxon>Bacteroidota</taxon>
        <taxon>Flavobacteriia</taxon>
        <taxon>Flavobacteriales</taxon>
        <taxon>Flavobacteriaceae</taxon>
        <taxon>Psychroserpens</taxon>
    </lineage>
</organism>
<dbReference type="InterPro" id="IPR006665">
    <property type="entry name" value="OmpA-like"/>
</dbReference>
<dbReference type="SUPFAM" id="SSF103088">
    <property type="entry name" value="OmpA-like"/>
    <property type="match status" value="1"/>
</dbReference>
<evidence type="ECO:0000256" key="1">
    <source>
        <dbReference type="PROSITE-ProRule" id="PRU00473"/>
    </source>
</evidence>
<gene>
    <name evidence="3" type="ORF">MUN68_009095</name>
</gene>
<dbReference type="Gene3D" id="3.30.1330.60">
    <property type="entry name" value="OmpA-like domain"/>
    <property type="match status" value="1"/>
</dbReference>
<name>A0ABY7RU79_9FLAO</name>
<dbReference type="PROSITE" id="PS51123">
    <property type="entry name" value="OMPA_2"/>
    <property type="match status" value="1"/>
</dbReference>
<accession>A0ABY7RU79</accession>
<dbReference type="PANTHER" id="PTHR30329:SF21">
    <property type="entry name" value="LIPOPROTEIN YIAD-RELATED"/>
    <property type="match status" value="1"/>
</dbReference>
<sequence length="145" mass="16953">MQTNIILIFFFLLNMHSIAQSKENELDLSKDELITEIIIDNYIPPILFEFNSIEFNEINRLKNICNGFIKWKVKKILLTGHCSNSEFNLNSKLSKLRAEKVKNLMIEYGIKKDIIEIIDHSKEQPKDSTGNNEINQRVEIIIQET</sequence>
<dbReference type="InterPro" id="IPR050330">
    <property type="entry name" value="Bact_OuterMem_StrucFunc"/>
</dbReference>
<reference evidence="3 4" key="1">
    <citation type="submission" date="2023-01" db="EMBL/GenBank/DDBJ databases">
        <title>Psychroserpens ponticola sp. nov., isolated from seawater.</title>
        <authorList>
            <person name="Kristyanto S."/>
            <person name="Jung J."/>
            <person name="Kim J.M."/>
            <person name="Jeon C.O."/>
        </authorList>
    </citation>
    <scope>NUCLEOTIDE SEQUENCE [LARGE SCALE GENOMIC DNA]</scope>
    <source>
        <strain evidence="3 4">MSW6</strain>
    </source>
</reference>
<dbReference type="Proteomes" id="UP001202717">
    <property type="component" value="Chromosome"/>
</dbReference>
<evidence type="ECO:0000313" key="4">
    <source>
        <dbReference type="Proteomes" id="UP001202717"/>
    </source>
</evidence>
<evidence type="ECO:0000313" key="3">
    <source>
        <dbReference type="EMBL" id="WCO00230.1"/>
    </source>
</evidence>
<dbReference type="EMBL" id="CP116221">
    <property type="protein sequence ID" value="WCO00230.1"/>
    <property type="molecule type" value="Genomic_DNA"/>
</dbReference>
<keyword evidence="1" id="KW-0472">Membrane</keyword>
<evidence type="ECO:0000259" key="2">
    <source>
        <dbReference type="PROSITE" id="PS51123"/>
    </source>
</evidence>
<dbReference type="RefSeq" id="WP_249997533.1">
    <property type="nucleotide sequence ID" value="NZ_CP116221.1"/>
</dbReference>